<dbReference type="SMART" id="SM00857">
    <property type="entry name" value="Resolvase"/>
    <property type="match status" value="1"/>
</dbReference>
<evidence type="ECO:0000313" key="4">
    <source>
        <dbReference type="Proteomes" id="UP000006377"/>
    </source>
</evidence>
<dbReference type="Pfam" id="PF13408">
    <property type="entry name" value="Zn_ribbon_recom"/>
    <property type="match status" value="1"/>
</dbReference>
<accession>A7HPW0</accession>
<dbReference type="STRING" id="402881.Plav_0320"/>
<evidence type="ECO:0000259" key="2">
    <source>
        <dbReference type="PROSITE" id="PS51737"/>
    </source>
</evidence>
<dbReference type="InterPro" id="IPR050639">
    <property type="entry name" value="SSR_resolvase"/>
</dbReference>
<dbReference type="GO" id="GO:0000150">
    <property type="term" value="F:DNA strand exchange activity"/>
    <property type="evidence" value="ECO:0007669"/>
    <property type="project" value="InterPro"/>
</dbReference>
<dbReference type="Gene3D" id="3.40.50.1390">
    <property type="entry name" value="Resolvase, N-terminal catalytic domain"/>
    <property type="match status" value="1"/>
</dbReference>
<dbReference type="EMBL" id="CP000774">
    <property type="protein sequence ID" value="ABS61943.1"/>
    <property type="molecule type" value="Genomic_DNA"/>
</dbReference>
<dbReference type="Gene3D" id="3.90.1750.20">
    <property type="entry name" value="Putative Large Serine Recombinase, Chain B, Domain 2"/>
    <property type="match status" value="1"/>
</dbReference>
<proteinExistence type="predicted"/>
<dbReference type="AlphaFoldDB" id="A7HPW0"/>
<dbReference type="eggNOG" id="COG1961">
    <property type="taxonomic scope" value="Bacteria"/>
</dbReference>
<feature type="domain" description="Resolvase/invertase-type recombinase catalytic" evidence="1">
    <location>
        <begin position="2"/>
        <end position="149"/>
    </location>
</feature>
<dbReference type="Pfam" id="PF00239">
    <property type="entry name" value="Resolvase"/>
    <property type="match status" value="1"/>
</dbReference>
<organism evidence="3 4">
    <name type="scientific">Parvibaculum lavamentivorans (strain DS-1 / DSM 13023 / NCIMB 13966)</name>
    <dbReference type="NCBI Taxonomy" id="402881"/>
    <lineage>
        <taxon>Bacteria</taxon>
        <taxon>Pseudomonadati</taxon>
        <taxon>Pseudomonadota</taxon>
        <taxon>Alphaproteobacteria</taxon>
        <taxon>Hyphomicrobiales</taxon>
        <taxon>Parvibaculaceae</taxon>
        <taxon>Parvibaculum</taxon>
    </lineage>
</organism>
<dbReference type="InterPro" id="IPR025827">
    <property type="entry name" value="Zn_ribbon_recom_dom"/>
</dbReference>
<evidence type="ECO:0000313" key="3">
    <source>
        <dbReference type="EMBL" id="ABS61943.1"/>
    </source>
</evidence>
<dbReference type="HOGENOM" id="CLU_010686_18_17_5"/>
<feature type="domain" description="Recombinase" evidence="2">
    <location>
        <begin position="156"/>
        <end position="268"/>
    </location>
</feature>
<dbReference type="PANTHER" id="PTHR30461:SF23">
    <property type="entry name" value="DNA RECOMBINASE-RELATED"/>
    <property type="match status" value="1"/>
</dbReference>
<dbReference type="RefSeq" id="WP_011995234.1">
    <property type="nucleotide sequence ID" value="NC_009719.1"/>
</dbReference>
<name>A7HPW0_PARL1</name>
<dbReference type="PANTHER" id="PTHR30461">
    <property type="entry name" value="DNA-INVERTASE FROM LAMBDOID PROPHAGE"/>
    <property type="match status" value="1"/>
</dbReference>
<dbReference type="Proteomes" id="UP000006377">
    <property type="component" value="Chromosome"/>
</dbReference>
<dbReference type="OrthoDB" id="7277848at2"/>
<dbReference type="InterPro" id="IPR011109">
    <property type="entry name" value="DNA_bind_recombinase_dom"/>
</dbReference>
<reference evidence="3 4" key="1">
    <citation type="journal article" date="2011" name="Stand. Genomic Sci.">
        <title>Complete genome sequence of Parvibaculum lavamentivorans type strain (DS-1(T)).</title>
        <authorList>
            <person name="Schleheck D."/>
            <person name="Weiss M."/>
            <person name="Pitluck S."/>
            <person name="Bruce D."/>
            <person name="Land M.L."/>
            <person name="Han S."/>
            <person name="Saunders E."/>
            <person name="Tapia R."/>
            <person name="Detter C."/>
            <person name="Brettin T."/>
            <person name="Han J."/>
            <person name="Woyke T."/>
            <person name="Goodwin L."/>
            <person name="Pennacchio L."/>
            <person name="Nolan M."/>
            <person name="Cook A.M."/>
            <person name="Kjelleberg S."/>
            <person name="Thomas T."/>
        </authorList>
    </citation>
    <scope>NUCLEOTIDE SEQUENCE [LARGE SCALE GENOMIC DNA]</scope>
    <source>
        <strain evidence="4">DS-1 / DSM 13023 / NCIMB 13966</strain>
    </source>
</reference>
<dbReference type="PROSITE" id="PS51736">
    <property type="entry name" value="RECOMBINASES_3"/>
    <property type="match status" value="1"/>
</dbReference>
<evidence type="ECO:0000259" key="1">
    <source>
        <dbReference type="PROSITE" id="PS51736"/>
    </source>
</evidence>
<dbReference type="SUPFAM" id="SSF53041">
    <property type="entry name" value="Resolvase-like"/>
    <property type="match status" value="1"/>
</dbReference>
<dbReference type="InterPro" id="IPR036162">
    <property type="entry name" value="Resolvase-like_N_sf"/>
</dbReference>
<dbReference type="Pfam" id="PF07508">
    <property type="entry name" value="Recombinase"/>
    <property type="match status" value="1"/>
</dbReference>
<dbReference type="PROSITE" id="PS51737">
    <property type="entry name" value="RECOMBINASE_DNA_BIND"/>
    <property type="match status" value="1"/>
</dbReference>
<dbReference type="GO" id="GO:0003677">
    <property type="term" value="F:DNA binding"/>
    <property type="evidence" value="ECO:0007669"/>
    <property type="project" value="InterPro"/>
</dbReference>
<dbReference type="InterPro" id="IPR038109">
    <property type="entry name" value="DNA_bind_recomb_sf"/>
</dbReference>
<protein>
    <submittedName>
        <fullName evidence="3">Resolvase domain</fullName>
    </submittedName>
</protein>
<dbReference type="KEGG" id="pla:Plav_0320"/>
<gene>
    <name evidence="3" type="ordered locus">Plav_0320</name>
</gene>
<dbReference type="InterPro" id="IPR006119">
    <property type="entry name" value="Resolv_N"/>
</dbReference>
<sequence length="531" mass="61726">MKYFVYCRKSSEAEDRQVLSIDSQRDELLGKFQRHEGVEIIDVLLEAFSAKAPGRPVFDDMLRRIERGEAEGIITWHPDRLARNSIDGGRIIYLLDRQALKDLKFATFTFENNSQGKFMLSIIFGYSKYYVDNLSENVKRGNRAKVQRGGRPSMAPIGYLNDRSTKTTIPDPDRFPLIRRLFELALTGNYSLRALSRETQKWGLRTVQKKRIGGRYLTVSAVHHILRNPFYAALVVWEGQTHPGAHAPLVTVEEFQRVQDILSGRAKPVIQKRSFPFTGLIRCGECGFMVTAEERTNRYGSAYSYYHCTKRRPNYRCRQPFVPADHLQTMIENEVGRLALPEKYERWADAERQSAAARRDQERSLQTKATEGELEEVERMLSTLLMLRTRETIDDTEFITERQRLQVRKLILKERLHQADNGKDRFEPDRLLISFSNRAIFWLQEGDDEIKQRIVRAVGLNLVLTDKKLSFQARKPFLILSNIVCRSSLCARLYEVRTLYDARDPEMIETIELVKEVIEMMERKSQEKEAA</sequence>
<keyword evidence="4" id="KW-1185">Reference proteome</keyword>
<dbReference type="CDD" id="cd00338">
    <property type="entry name" value="Ser_Recombinase"/>
    <property type="match status" value="1"/>
</dbReference>